<keyword evidence="2" id="KW-1185">Reference proteome</keyword>
<evidence type="ECO:0000313" key="2">
    <source>
        <dbReference type="Proteomes" id="UP001055811"/>
    </source>
</evidence>
<proteinExistence type="predicted"/>
<gene>
    <name evidence="1" type="ORF">L2E82_11689</name>
</gene>
<dbReference type="EMBL" id="CM042010">
    <property type="protein sequence ID" value="KAI3781669.1"/>
    <property type="molecule type" value="Genomic_DNA"/>
</dbReference>
<organism evidence="1 2">
    <name type="scientific">Cichorium intybus</name>
    <name type="common">Chicory</name>
    <dbReference type="NCBI Taxonomy" id="13427"/>
    <lineage>
        <taxon>Eukaryota</taxon>
        <taxon>Viridiplantae</taxon>
        <taxon>Streptophyta</taxon>
        <taxon>Embryophyta</taxon>
        <taxon>Tracheophyta</taxon>
        <taxon>Spermatophyta</taxon>
        <taxon>Magnoliopsida</taxon>
        <taxon>eudicotyledons</taxon>
        <taxon>Gunneridae</taxon>
        <taxon>Pentapetalae</taxon>
        <taxon>asterids</taxon>
        <taxon>campanulids</taxon>
        <taxon>Asterales</taxon>
        <taxon>Asteraceae</taxon>
        <taxon>Cichorioideae</taxon>
        <taxon>Cichorieae</taxon>
        <taxon>Cichoriinae</taxon>
        <taxon>Cichorium</taxon>
    </lineage>
</organism>
<dbReference type="Proteomes" id="UP001055811">
    <property type="component" value="Linkage Group LG02"/>
</dbReference>
<sequence>MVHGQHNKISLSLLILFCSLNHDLCAHSSIPSENKNISINSNILIGMGIILDMESWLGMSIQRCITMAISDFYDLNPSYKTRIVIHTRDSKGDPVKALSAVDDLLKNMKVQAIIGPETHLQSMLLSLVADKAKVGVPHNGALLLHEVSNKIFKGVSGEFELSEGKVKSHGYEIINAIGYSEKRVGYWTLLDGIRRTHPMTNNAHVHLYSSLGNEAVIWPGGSTTAPKGCVLPATPHKTLKIGVLSGRYFEYFIDVDYDNKTNFTNATGFSMDVFTTCIQALPYHVPYILISYPNTSYDELVHKVHNGPLDVFLWVATIAFVLITVLVVWAIESMNQYSERSPDQGFGTIFWLILLTIFSAQSSVGSDYCFCFLWLLLPELEFNQDLKVGCIYVVGDKLSSNLSRSVILCWLLFVLVLFTSYTAKMTSLLTVAQIEFNSKVGIVGIHGNSFIKGITVNNADFKNSEKKEFYSFDQYADALSKDGNVSAIIDEIPYIKMFLGRYPGDYALVSSQPTTSGFAFKQKKRTPSEKRHREEEGTVKRSVCGAVLPGRN</sequence>
<comment type="caution">
    <text evidence="1">The sequence shown here is derived from an EMBL/GenBank/DDBJ whole genome shotgun (WGS) entry which is preliminary data.</text>
</comment>
<reference evidence="2" key="1">
    <citation type="journal article" date="2022" name="Mol. Ecol. Resour.">
        <title>The genomes of chicory, endive, great burdock and yacon provide insights into Asteraceae palaeo-polyploidization history and plant inulin production.</title>
        <authorList>
            <person name="Fan W."/>
            <person name="Wang S."/>
            <person name="Wang H."/>
            <person name="Wang A."/>
            <person name="Jiang F."/>
            <person name="Liu H."/>
            <person name="Zhao H."/>
            <person name="Xu D."/>
            <person name="Zhang Y."/>
        </authorList>
    </citation>
    <scope>NUCLEOTIDE SEQUENCE [LARGE SCALE GENOMIC DNA]</scope>
    <source>
        <strain evidence="2">cv. Punajuju</strain>
    </source>
</reference>
<evidence type="ECO:0000313" key="1">
    <source>
        <dbReference type="EMBL" id="KAI3781669.1"/>
    </source>
</evidence>
<reference evidence="1 2" key="2">
    <citation type="journal article" date="2022" name="Mol. Ecol. Resour.">
        <title>The genomes of chicory, endive, great burdock and yacon provide insights into Asteraceae paleo-polyploidization history and plant inulin production.</title>
        <authorList>
            <person name="Fan W."/>
            <person name="Wang S."/>
            <person name="Wang H."/>
            <person name="Wang A."/>
            <person name="Jiang F."/>
            <person name="Liu H."/>
            <person name="Zhao H."/>
            <person name="Xu D."/>
            <person name="Zhang Y."/>
        </authorList>
    </citation>
    <scope>NUCLEOTIDE SEQUENCE [LARGE SCALE GENOMIC DNA]</scope>
    <source>
        <strain evidence="2">cv. Punajuju</strain>
        <tissue evidence="1">Leaves</tissue>
    </source>
</reference>
<accession>A0ACB9GE12</accession>
<protein>
    <submittedName>
        <fullName evidence="1">Uncharacterized protein</fullName>
    </submittedName>
</protein>
<name>A0ACB9GE12_CICIN</name>